<dbReference type="Pfam" id="PF01610">
    <property type="entry name" value="DDE_Tnp_ISL3"/>
    <property type="match status" value="2"/>
</dbReference>
<dbReference type="PROSITE" id="PS50531">
    <property type="entry name" value="HTH_IS21"/>
    <property type="match status" value="1"/>
</dbReference>
<protein>
    <submittedName>
        <fullName evidence="2">ISL3 family transposase</fullName>
    </submittedName>
</protein>
<dbReference type="InterPro" id="IPR002560">
    <property type="entry name" value="Transposase_DDE"/>
</dbReference>
<dbReference type="InterPro" id="IPR047951">
    <property type="entry name" value="Transpos_ISL3"/>
</dbReference>
<evidence type="ECO:0000313" key="3">
    <source>
        <dbReference type="Proteomes" id="UP001346877"/>
    </source>
</evidence>
<reference evidence="2 3" key="1">
    <citation type="submission" date="2022-10" db="EMBL/GenBank/DDBJ databases">
        <title>The complete genomes of actinobacterial strains from the NBC collection.</title>
        <authorList>
            <person name="Joergensen T.S."/>
            <person name="Alvarez Arevalo M."/>
            <person name="Sterndorff E.B."/>
            <person name="Faurdal D."/>
            <person name="Vuksanovic O."/>
            <person name="Mourched A.-S."/>
            <person name="Charusanti P."/>
            <person name="Shaw S."/>
            <person name="Blin K."/>
            <person name="Weber T."/>
        </authorList>
    </citation>
    <scope>NUCLEOTIDE SEQUENCE [LARGE SCALE GENOMIC DNA]</scope>
    <source>
        <strain evidence="2 3">NBC_00396</strain>
    </source>
</reference>
<evidence type="ECO:0000259" key="1">
    <source>
        <dbReference type="PROSITE" id="PS50531"/>
    </source>
</evidence>
<keyword evidence="3" id="KW-1185">Reference proteome</keyword>
<sequence>MFPQLSSLVIDEVDDQGPVLRARARTPTVAVSCPQCGQPAERVHAYHRRRLADLPVGGRGVIIDLRVRRLLCPTESCPQRTFREQVPALTYRWARRTRELTGLVGDLAVVAAGRAGSAVLSRLGVRISRSTVLRVLMAMPISQAPVPAVLSVDDFALRRGRCYASLLISAVTHRRVDVLPDRKAVTLAVWLREHPQVKVVCRDGSAAYAEAIRDGAPQAVQVSDRWHLWNNLAKAVEKTVIAHSRCWHDIPARPGQALDQRTRERHAAVHTLLDQGVGLLECARRLGWALNTVKRYARASTADDLQRPPRYRQTLVDPFRDHLRRRRADDPKVAVSRLLDEIRELGYAGSANLLVRYLNQGRAEAERTPPSPRRLVSWLMTRPENLPAHHHSHLHDLLATCPQLSVLARRVGEFAALLVGRRGEDLDARVAAVDADALPALHGFVHGLRMDLPAVVAGLTLPYSNGPMEGANTKVKLLKRQMYGRAGFALLRQRILLA</sequence>
<dbReference type="EMBL" id="CP107941">
    <property type="protein sequence ID" value="WUI85916.1"/>
    <property type="molecule type" value="Genomic_DNA"/>
</dbReference>
<dbReference type="InterPro" id="IPR017894">
    <property type="entry name" value="HTH_IS21_transposase_type"/>
</dbReference>
<dbReference type="PANTHER" id="PTHR33498:SF1">
    <property type="entry name" value="TRANSPOSASE FOR INSERTION SEQUENCE ELEMENT IS1557"/>
    <property type="match status" value="1"/>
</dbReference>
<dbReference type="InterPro" id="IPR029261">
    <property type="entry name" value="Transposase_Znf"/>
</dbReference>
<evidence type="ECO:0000313" key="2">
    <source>
        <dbReference type="EMBL" id="WUI85916.1"/>
    </source>
</evidence>
<proteinExistence type="predicted"/>
<dbReference type="NCBIfam" id="NF033550">
    <property type="entry name" value="transpos_ISL3"/>
    <property type="match status" value="1"/>
</dbReference>
<dbReference type="RefSeq" id="WP_328376267.1">
    <property type="nucleotide sequence ID" value="NZ_CP107941.1"/>
</dbReference>
<accession>A0ABZ1PQ38</accession>
<dbReference type="Pfam" id="PF14690">
    <property type="entry name" value="Zn_ribbon_ISL3"/>
    <property type="match status" value="1"/>
</dbReference>
<organism evidence="2 3">
    <name type="scientific">Micromonospora zamorensis</name>
    <dbReference type="NCBI Taxonomy" id="709883"/>
    <lineage>
        <taxon>Bacteria</taxon>
        <taxon>Bacillati</taxon>
        <taxon>Actinomycetota</taxon>
        <taxon>Actinomycetes</taxon>
        <taxon>Micromonosporales</taxon>
        <taxon>Micromonosporaceae</taxon>
        <taxon>Micromonospora</taxon>
    </lineage>
</organism>
<dbReference type="PANTHER" id="PTHR33498">
    <property type="entry name" value="TRANSPOSASE FOR INSERTION SEQUENCE ELEMENT IS1557"/>
    <property type="match status" value="1"/>
</dbReference>
<gene>
    <name evidence="2" type="ORF">OG375_04600</name>
</gene>
<dbReference type="Proteomes" id="UP001346877">
    <property type="component" value="Chromosome"/>
</dbReference>
<name>A0ABZ1PQ38_9ACTN</name>
<feature type="domain" description="HTH IS21-type" evidence="1">
    <location>
        <begin position="264"/>
        <end position="327"/>
    </location>
</feature>